<dbReference type="GO" id="GO:0006281">
    <property type="term" value="P:DNA repair"/>
    <property type="evidence" value="ECO:0007669"/>
    <property type="project" value="UniProtKB-KW"/>
</dbReference>
<dbReference type="NCBIfam" id="NF006701">
    <property type="entry name" value="PRK09247.1"/>
    <property type="match status" value="1"/>
</dbReference>
<dbReference type="GO" id="GO:0003910">
    <property type="term" value="F:DNA ligase (ATP) activity"/>
    <property type="evidence" value="ECO:0007669"/>
    <property type="project" value="UniProtKB-EC"/>
</dbReference>
<gene>
    <name evidence="15" type="ORF">GEMMAAP_17360</name>
</gene>
<dbReference type="GO" id="GO:0005524">
    <property type="term" value="F:ATP binding"/>
    <property type="evidence" value="ECO:0007669"/>
    <property type="project" value="UniProtKB-KW"/>
</dbReference>
<keyword evidence="7" id="KW-0227">DNA damage</keyword>
<evidence type="ECO:0000256" key="10">
    <source>
        <dbReference type="ARBA" id="ARBA00023172"/>
    </source>
</evidence>
<dbReference type="CDD" id="cd07972">
    <property type="entry name" value="OBF_DNA_ligase_Arch_LigB"/>
    <property type="match status" value="1"/>
</dbReference>
<sequence>MQQFAALYDAIDESTATNHKVAALVAYFREAPPADAAWAAAFLLGRRPKRLVKAPHLRSWAATAAGVPDWLFEECYAQAGDLAETMALLVPHGHTLNDESFTWWVETQLLPLAQCEPDEQHQRLLTAWSTLGGSARFVFNKLLTGAFRVGVSDGLVVRALAQMSGVPAETIAHRLMGEWEPTAAWYTQLIGTETTDADWSRPYPFFLAHPLEGPAESLGDVHDWQVEWKWDGIRCQLVRRRGRTFLWSRGEELLAGRFPEVEASAEWLPDGTVLDGELLAWRDEQPLPFAELQKRINRRTVGKKLLADVPCHLLVYDCLEAQGTDVRALPMTDRRQQAEQVVRALPGGARIGLSPVIAADTWEAVSAARLEARRAQAEGLMLKRVTSAYGVGRKMGEWYKWKVNPLTVDAVLVYAQAGHGRRAGLYTDYTFAIWDGDTLVPFAKAYSGLTDAEIRQVDRFIRANTIEKFGPVRTVKAELVFELAFEGIQRSPRHKSGIAVRFSRIARWRQDKPSQEADTLATVKALLDA</sequence>
<dbReference type="STRING" id="1379270.GEMMAAP_17360"/>
<evidence type="ECO:0000256" key="11">
    <source>
        <dbReference type="ARBA" id="ARBA00023204"/>
    </source>
</evidence>
<dbReference type="RefSeq" id="WP_026848193.1">
    <property type="nucleotide sequence ID" value="NZ_CP011454.1"/>
</dbReference>
<dbReference type="InterPro" id="IPR016059">
    <property type="entry name" value="DNA_ligase_ATP-dep_CS"/>
</dbReference>
<dbReference type="Gene3D" id="2.40.50.140">
    <property type="entry name" value="Nucleic acid-binding proteins"/>
    <property type="match status" value="1"/>
</dbReference>
<feature type="domain" description="ATP-dependent DNA ligase family profile" evidence="14">
    <location>
        <begin position="304"/>
        <end position="435"/>
    </location>
</feature>
<dbReference type="PANTHER" id="PTHR45674:SF13">
    <property type="entry name" value="DNA LIGASE-RELATED"/>
    <property type="match status" value="1"/>
</dbReference>
<dbReference type="PROSITE" id="PS00697">
    <property type="entry name" value="DNA_LIGASE_A1"/>
    <property type="match status" value="1"/>
</dbReference>
<keyword evidence="3" id="KW-0132">Cell division</keyword>
<keyword evidence="2 15" id="KW-0436">Ligase</keyword>
<proteinExistence type="predicted"/>
<dbReference type="AlphaFoldDB" id="A0A143BM05"/>
<name>A0A143BM05_9BACT</name>
<evidence type="ECO:0000256" key="3">
    <source>
        <dbReference type="ARBA" id="ARBA00022618"/>
    </source>
</evidence>
<dbReference type="GO" id="GO:0006310">
    <property type="term" value="P:DNA recombination"/>
    <property type="evidence" value="ECO:0007669"/>
    <property type="project" value="UniProtKB-KW"/>
</dbReference>
<protein>
    <recommendedName>
        <fullName evidence="1">DNA ligase (ATP)</fullName>
        <ecNumber evidence="1">6.5.1.1</ecNumber>
    </recommendedName>
</protein>
<dbReference type="GO" id="GO:0006260">
    <property type="term" value="P:DNA replication"/>
    <property type="evidence" value="ECO:0007669"/>
    <property type="project" value="UniProtKB-KW"/>
</dbReference>
<evidence type="ECO:0000259" key="14">
    <source>
        <dbReference type="PROSITE" id="PS50160"/>
    </source>
</evidence>
<dbReference type="GO" id="GO:0046872">
    <property type="term" value="F:metal ion binding"/>
    <property type="evidence" value="ECO:0007669"/>
    <property type="project" value="UniProtKB-KW"/>
</dbReference>
<keyword evidence="10" id="KW-0233">DNA recombination</keyword>
<evidence type="ECO:0000256" key="12">
    <source>
        <dbReference type="ARBA" id="ARBA00023306"/>
    </source>
</evidence>
<keyword evidence="11" id="KW-0234">DNA repair</keyword>
<keyword evidence="8" id="KW-0067">ATP-binding</keyword>
<evidence type="ECO:0000256" key="1">
    <source>
        <dbReference type="ARBA" id="ARBA00012727"/>
    </source>
</evidence>
<dbReference type="SUPFAM" id="SSF56091">
    <property type="entry name" value="DNA ligase/mRNA capping enzyme, catalytic domain"/>
    <property type="match status" value="1"/>
</dbReference>
<keyword evidence="9" id="KW-0460">Magnesium</keyword>
<dbReference type="Pfam" id="PF04679">
    <property type="entry name" value="DNA_ligase_A_C"/>
    <property type="match status" value="1"/>
</dbReference>
<dbReference type="InterPro" id="IPR012310">
    <property type="entry name" value="DNA_ligase_ATP-dep_cent"/>
</dbReference>
<dbReference type="Proteomes" id="UP000076404">
    <property type="component" value="Chromosome"/>
</dbReference>
<evidence type="ECO:0000256" key="2">
    <source>
        <dbReference type="ARBA" id="ARBA00022598"/>
    </source>
</evidence>
<dbReference type="eggNOG" id="COG1793">
    <property type="taxonomic scope" value="Bacteria"/>
</dbReference>
<dbReference type="KEGG" id="gph:GEMMAAP_17360"/>
<dbReference type="EC" id="6.5.1.1" evidence="1"/>
<dbReference type="PROSITE" id="PS50160">
    <property type="entry name" value="DNA_LIGASE_A3"/>
    <property type="match status" value="1"/>
</dbReference>
<evidence type="ECO:0000256" key="6">
    <source>
        <dbReference type="ARBA" id="ARBA00022741"/>
    </source>
</evidence>
<reference evidence="15 16" key="2">
    <citation type="journal article" date="2016" name="Environ. Microbiol. Rep.">
        <title>Metagenomic evidence for the presence of phototrophic Gemmatimonadetes bacteria in diverse environments.</title>
        <authorList>
            <person name="Zeng Y."/>
            <person name="Baumbach J."/>
            <person name="Barbosa E.G."/>
            <person name="Azevedo V."/>
            <person name="Zhang C."/>
            <person name="Koblizek M."/>
        </authorList>
    </citation>
    <scope>NUCLEOTIDE SEQUENCE [LARGE SCALE GENOMIC DNA]</scope>
    <source>
        <strain evidence="15 16">AP64</strain>
    </source>
</reference>
<dbReference type="InterPro" id="IPR012309">
    <property type="entry name" value="DNA_ligase_ATP-dep_C"/>
</dbReference>
<dbReference type="GO" id="GO:0051301">
    <property type="term" value="P:cell division"/>
    <property type="evidence" value="ECO:0007669"/>
    <property type="project" value="UniProtKB-KW"/>
</dbReference>
<dbReference type="NCBIfam" id="TIGR04120">
    <property type="entry name" value="DNA_lig_bact"/>
    <property type="match status" value="1"/>
</dbReference>
<dbReference type="InterPro" id="IPR012308">
    <property type="entry name" value="DNA_ligase_ATP-dep_N"/>
</dbReference>
<dbReference type="Gene3D" id="1.10.3260.10">
    <property type="entry name" value="DNA ligase, ATP-dependent, N-terminal domain"/>
    <property type="match status" value="1"/>
</dbReference>
<dbReference type="SUPFAM" id="SSF50249">
    <property type="entry name" value="Nucleic acid-binding proteins"/>
    <property type="match status" value="1"/>
</dbReference>
<dbReference type="PANTHER" id="PTHR45674">
    <property type="entry name" value="DNA LIGASE 1/3 FAMILY MEMBER"/>
    <property type="match status" value="1"/>
</dbReference>
<dbReference type="InterPro" id="IPR012340">
    <property type="entry name" value="NA-bd_OB-fold"/>
</dbReference>
<dbReference type="CDD" id="cd07897">
    <property type="entry name" value="Adenylation_DNA_ligase_Bac1"/>
    <property type="match status" value="1"/>
</dbReference>
<reference evidence="15 16" key="1">
    <citation type="journal article" date="2014" name="Proc. Natl. Acad. Sci. U.S.A.">
        <title>Functional type 2 photosynthetic reaction centers found in the rare bacterial phylum Gemmatimonadetes.</title>
        <authorList>
            <person name="Zeng Y."/>
            <person name="Feng F."/>
            <person name="Medova H."/>
            <person name="Dean J."/>
            <person name="Koblizek M."/>
        </authorList>
    </citation>
    <scope>NUCLEOTIDE SEQUENCE [LARGE SCALE GENOMIC DNA]</scope>
    <source>
        <strain evidence="15 16">AP64</strain>
    </source>
</reference>
<keyword evidence="16" id="KW-1185">Reference proteome</keyword>
<evidence type="ECO:0000256" key="8">
    <source>
        <dbReference type="ARBA" id="ARBA00022840"/>
    </source>
</evidence>
<evidence type="ECO:0000256" key="7">
    <source>
        <dbReference type="ARBA" id="ARBA00022763"/>
    </source>
</evidence>
<evidence type="ECO:0000256" key="13">
    <source>
        <dbReference type="ARBA" id="ARBA00034003"/>
    </source>
</evidence>
<comment type="catalytic activity">
    <reaction evidence="13">
        <text>ATP + (deoxyribonucleotide)n-3'-hydroxyl + 5'-phospho-(deoxyribonucleotide)m = (deoxyribonucleotide)n+m + AMP + diphosphate.</text>
        <dbReference type="EC" id="6.5.1.1"/>
    </reaction>
</comment>
<evidence type="ECO:0000313" key="15">
    <source>
        <dbReference type="EMBL" id="AMW06077.1"/>
    </source>
</evidence>
<dbReference type="EMBL" id="CP011454">
    <property type="protein sequence ID" value="AMW06077.1"/>
    <property type="molecule type" value="Genomic_DNA"/>
</dbReference>
<evidence type="ECO:0000256" key="5">
    <source>
        <dbReference type="ARBA" id="ARBA00022723"/>
    </source>
</evidence>
<dbReference type="Pfam" id="PF04675">
    <property type="entry name" value="DNA_ligase_A_N"/>
    <property type="match status" value="1"/>
</dbReference>
<evidence type="ECO:0000256" key="4">
    <source>
        <dbReference type="ARBA" id="ARBA00022705"/>
    </source>
</evidence>
<dbReference type="Gene3D" id="3.30.470.30">
    <property type="entry name" value="DNA ligase/mRNA capping enzyme"/>
    <property type="match status" value="1"/>
</dbReference>
<evidence type="ECO:0000313" key="16">
    <source>
        <dbReference type="Proteomes" id="UP000076404"/>
    </source>
</evidence>
<keyword evidence="6" id="KW-0547">Nucleotide-binding</keyword>
<dbReference type="InterPro" id="IPR050191">
    <property type="entry name" value="ATP-dep_DNA_ligase"/>
</dbReference>
<accession>A0A143BM05</accession>
<dbReference type="InterPro" id="IPR036599">
    <property type="entry name" value="DNA_ligase_N_sf"/>
</dbReference>
<keyword evidence="5" id="KW-0479">Metal-binding</keyword>
<dbReference type="InterPro" id="IPR026333">
    <property type="entry name" value="ATP_dep_DNA_lig_pp_1105_fam"/>
</dbReference>
<keyword evidence="4" id="KW-0235">DNA replication</keyword>
<keyword evidence="12" id="KW-0131">Cell cycle</keyword>
<dbReference type="OrthoDB" id="9767858at2"/>
<organism evidence="15 16">
    <name type="scientific">Gemmatimonas phototrophica</name>
    <dbReference type="NCBI Taxonomy" id="1379270"/>
    <lineage>
        <taxon>Bacteria</taxon>
        <taxon>Pseudomonadati</taxon>
        <taxon>Gemmatimonadota</taxon>
        <taxon>Gemmatimonadia</taxon>
        <taxon>Gemmatimonadales</taxon>
        <taxon>Gemmatimonadaceae</taxon>
        <taxon>Gemmatimonas</taxon>
    </lineage>
</organism>
<evidence type="ECO:0000256" key="9">
    <source>
        <dbReference type="ARBA" id="ARBA00022842"/>
    </source>
</evidence>
<dbReference type="GO" id="GO:0003677">
    <property type="term" value="F:DNA binding"/>
    <property type="evidence" value="ECO:0007669"/>
    <property type="project" value="InterPro"/>
</dbReference>
<dbReference type="Pfam" id="PF01068">
    <property type="entry name" value="DNA_ligase_A_M"/>
    <property type="match status" value="1"/>
</dbReference>